<dbReference type="Proteomes" id="UP000094313">
    <property type="component" value="Chromosome"/>
</dbReference>
<name>A0A1D7QE65_9SPHI</name>
<dbReference type="OrthoDB" id="5638848at2"/>
<accession>A0A1D7QE65</accession>
<dbReference type="SUPFAM" id="SSF52540">
    <property type="entry name" value="P-loop containing nucleoside triphosphate hydrolases"/>
    <property type="match status" value="1"/>
</dbReference>
<evidence type="ECO:0000259" key="1">
    <source>
        <dbReference type="Pfam" id="PF13521"/>
    </source>
</evidence>
<dbReference type="Gene3D" id="3.40.50.300">
    <property type="entry name" value="P-loop containing nucleotide triphosphate hydrolases"/>
    <property type="match status" value="1"/>
</dbReference>
<organism evidence="2 3">
    <name type="scientific">Pedobacter steynii</name>
    <dbReference type="NCBI Taxonomy" id="430522"/>
    <lineage>
        <taxon>Bacteria</taxon>
        <taxon>Pseudomonadati</taxon>
        <taxon>Bacteroidota</taxon>
        <taxon>Sphingobacteriia</taxon>
        <taxon>Sphingobacteriales</taxon>
        <taxon>Sphingobacteriaceae</taxon>
        <taxon>Pedobacter</taxon>
    </lineage>
</organism>
<sequence length="183" mass="21461">MKTVNRNNFFVVTGGPGMGKTSLLEEMKRRGYYCIEETGRQVIQDQIRVKGEALPWKSPLLFAELLFKQDLDNFMNCKEQQQPVLFDRGIPDVMGYLKLNNIRLLPHMIQNADQLRYNPLVLITPPWEEIYINDTERKQSFTEAVDTYKMMADIYTRLDYQLLEIPRISVKDRADFMIKAIGF</sequence>
<feature type="domain" description="NadR/Ttd14 AAA" evidence="1">
    <location>
        <begin position="10"/>
        <end position="173"/>
    </location>
</feature>
<dbReference type="InterPro" id="IPR038727">
    <property type="entry name" value="NadR/Ttd14_AAA_dom"/>
</dbReference>
<proteinExistence type="predicted"/>
<keyword evidence="3" id="KW-1185">Reference proteome</keyword>
<dbReference type="Pfam" id="PF13521">
    <property type="entry name" value="AAA_28"/>
    <property type="match status" value="1"/>
</dbReference>
<dbReference type="EMBL" id="CP017141">
    <property type="protein sequence ID" value="AOM76940.1"/>
    <property type="molecule type" value="Genomic_DNA"/>
</dbReference>
<dbReference type="AlphaFoldDB" id="A0A1D7QE65"/>
<evidence type="ECO:0000313" key="3">
    <source>
        <dbReference type="Proteomes" id="UP000094313"/>
    </source>
</evidence>
<dbReference type="InterPro" id="IPR027417">
    <property type="entry name" value="P-loop_NTPase"/>
</dbReference>
<reference evidence="2 3" key="1">
    <citation type="submission" date="2016-08" db="EMBL/GenBank/DDBJ databases">
        <authorList>
            <person name="Seilhamer J.J."/>
        </authorList>
    </citation>
    <scope>NUCLEOTIDE SEQUENCE [LARGE SCALE GENOMIC DNA]</scope>
    <source>
        <strain evidence="2 3">DX4</strain>
    </source>
</reference>
<evidence type="ECO:0000313" key="2">
    <source>
        <dbReference type="EMBL" id="AOM76940.1"/>
    </source>
</evidence>
<protein>
    <recommendedName>
        <fullName evidence="1">NadR/Ttd14 AAA domain-containing protein</fullName>
    </recommendedName>
</protein>
<dbReference type="KEGG" id="psty:BFS30_07010"/>
<dbReference type="RefSeq" id="WP_069378633.1">
    <property type="nucleotide sequence ID" value="NZ_CP017141.1"/>
</dbReference>
<gene>
    <name evidence="2" type="ORF">BFS30_07010</name>
</gene>